<accession>A0ABX1Y3K5</accession>
<evidence type="ECO:0000313" key="2">
    <source>
        <dbReference type="EMBL" id="NOU75480.1"/>
    </source>
</evidence>
<name>A0ABX1Y3K5_9BACL</name>
<dbReference type="EMBL" id="WHOA01000210">
    <property type="protein sequence ID" value="NOU75480.1"/>
    <property type="molecule type" value="Genomic_DNA"/>
</dbReference>
<dbReference type="Pfam" id="PF06445">
    <property type="entry name" value="GyrI-like"/>
    <property type="match status" value="1"/>
</dbReference>
<dbReference type="SUPFAM" id="SSF55136">
    <property type="entry name" value="Probable bacterial effector-binding domain"/>
    <property type="match status" value="1"/>
</dbReference>
<dbReference type="Gene3D" id="3.20.80.10">
    <property type="entry name" value="Regulatory factor, effector binding domain"/>
    <property type="match status" value="1"/>
</dbReference>
<feature type="domain" description="AraC effector-binding" evidence="1">
    <location>
        <begin position="2"/>
        <end position="149"/>
    </location>
</feature>
<sequence>MVNYRFVSKESFKIVGIKETAPIHKNGVFVPGIDQTTYKDMQTYFEQVSMEKVDEILYIAVDHADDLVDYYIGFETTAECPNFIVELIIAKQEWAVFELSSTSPRALYNTWYYLFSEWFPTNGYELVENAQFFRIIIVDALYELWVPVARGKS</sequence>
<proteinExistence type="predicted"/>
<reference evidence="2 3" key="1">
    <citation type="submission" date="2019-10" db="EMBL/GenBank/DDBJ databases">
        <title>Description of Paenibacillus terrestris sp. nov.</title>
        <authorList>
            <person name="Carlier A."/>
            <person name="Qi S."/>
        </authorList>
    </citation>
    <scope>NUCLEOTIDE SEQUENCE [LARGE SCALE GENOMIC DNA]</scope>
    <source>
        <strain evidence="2 3">LMG 31458</strain>
    </source>
</reference>
<dbReference type="Proteomes" id="UP000616779">
    <property type="component" value="Unassembled WGS sequence"/>
</dbReference>
<dbReference type="InterPro" id="IPR029442">
    <property type="entry name" value="GyrI-like"/>
</dbReference>
<organism evidence="2 3">
    <name type="scientific">Paenibacillus phytorum</name>
    <dbReference type="NCBI Taxonomy" id="2654977"/>
    <lineage>
        <taxon>Bacteria</taxon>
        <taxon>Bacillati</taxon>
        <taxon>Bacillota</taxon>
        <taxon>Bacilli</taxon>
        <taxon>Bacillales</taxon>
        <taxon>Paenibacillaceae</taxon>
        <taxon>Paenibacillus</taxon>
    </lineage>
</organism>
<dbReference type="InterPro" id="IPR011256">
    <property type="entry name" value="Reg_factor_effector_dom_sf"/>
</dbReference>
<comment type="caution">
    <text evidence="2">The sequence shown here is derived from an EMBL/GenBank/DDBJ whole genome shotgun (WGS) entry which is preliminary data.</text>
</comment>
<protein>
    <recommendedName>
        <fullName evidence="1">AraC effector-binding domain-containing protein</fullName>
    </recommendedName>
</protein>
<evidence type="ECO:0000259" key="1">
    <source>
        <dbReference type="SMART" id="SM00871"/>
    </source>
</evidence>
<evidence type="ECO:0000313" key="3">
    <source>
        <dbReference type="Proteomes" id="UP000616779"/>
    </source>
</evidence>
<keyword evidence="3" id="KW-1185">Reference proteome</keyword>
<dbReference type="InterPro" id="IPR010499">
    <property type="entry name" value="AraC_E-bd"/>
</dbReference>
<dbReference type="SMART" id="SM00871">
    <property type="entry name" value="AraC_E_bind"/>
    <property type="match status" value="1"/>
</dbReference>
<gene>
    <name evidence="2" type="ORF">GC098_29545</name>
</gene>